<dbReference type="InterPro" id="IPR027417">
    <property type="entry name" value="P-loop_NTPase"/>
</dbReference>
<evidence type="ECO:0000256" key="3">
    <source>
        <dbReference type="ARBA" id="ARBA00022679"/>
    </source>
</evidence>
<evidence type="ECO:0000313" key="13">
    <source>
        <dbReference type="RefSeq" id="XP_006811500.1"/>
    </source>
</evidence>
<evidence type="ECO:0000256" key="9">
    <source>
        <dbReference type="ARBA" id="ARBA00023180"/>
    </source>
</evidence>
<dbReference type="Pfam" id="PF03567">
    <property type="entry name" value="Sulfotransfer_2"/>
    <property type="match status" value="1"/>
</dbReference>
<dbReference type="SUPFAM" id="SSF52540">
    <property type="entry name" value="P-loop containing nucleoside triphosphate hydrolases"/>
    <property type="match status" value="1"/>
</dbReference>
<feature type="compositionally biased region" description="Polar residues" evidence="10">
    <location>
        <begin position="78"/>
        <end position="91"/>
    </location>
</feature>
<feature type="transmembrane region" description="Helical" evidence="11">
    <location>
        <begin position="7"/>
        <end position="27"/>
    </location>
</feature>
<accession>A0ABM0LUQ9</accession>
<dbReference type="InterPro" id="IPR005331">
    <property type="entry name" value="Sulfotransferase"/>
</dbReference>
<keyword evidence="8 11" id="KW-0472">Membrane</keyword>
<evidence type="ECO:0000256" key="4">
    <source>
        <dbReference type="ARBA" id="ARBA00022692"/>
    </source>
</evidence>
<keyword evidence="12" id="KW-1185">Reference proteome</keyword>
<dbReference type="RefSeq" id="XP_006811500.1">
    <property type="nucleotide sequence ID" value="XM_006811437.1"/>
</dbReference>
<proteinExistence type="inferred from homology"/>
<evidence type="ECO:0000256" key="6">
    <source>
        <dbReference type="ARBA" id="ARBA00022989"/>
    </source>
</evidence>
<evidence type="ECO:0000256" key="7">
    <source>
        <dbReference type="ARBA" id="ARBA00023034"/>
    </source>
</evidence>
<evidence type="ECO:0000256" key="1">
    <source>
        <dbReference type="ARBA" id="ARBA00004323"/>
    </source>
</evidence>
<evidence type="ECO:0000313" key="12">
    <source>
        <dbReference type="Proteomes" id="UP000694865"/>
    </source>
</evidence>
<evidence type="ECO:0000256" key="8">
    <source>
        <dbReference type="ARBA" id="ARBA00023136"/>
    </source>
</evidence>
<evidence type="ECO:0000256" key="5">
    <source>
        <dbReference type="ARBA" id="ARBA00022968"/>
    </source>
</evidence>
<keyword evidence="4 11" id="KW-0812">Transmembrane</keyword>
<dbReference type="GeneID" id="100370491"/>
<comment type="subcellular location">
    <subcellularLocation>
        <location evidence="1">Golgi apparatus membrane</location>
        <topology evidence="1">Single-pass type II membrane protein</topology>
    </subcellularLocation>
</comment>
<keyword evidence="9" id="KW-0325">Glycoprotein</keyword>
<organism evidence="12 13">
    <name type="scientific">Saccoglossus kowalevskii</name>
    <name type="common">Acorn worm</name>
    <dbReference type="NCBI Taxonomy" id="10224"/>
    <lineage>
        <taxon>Eukaryota</taxon>
        <taxon>Metazoa</taxon>
        <taxon>Hemichordata</taxon>
        <taxon>Enteropneusta</taxon>
        <taxon>Harrimaniidae</taxon>
        <taxon>Saccoglossus</taxon>
    </lineage>
</organism>
<dbReference type="Gene3D" id="3.40.50.300">
    <property type="entry name" value="P-loop containing nucleotide triphosphate hydrolases"/>
    <property type="match status" value="1"/>
</dbReference>
<evidence type="ECO:0000256" key="2">
    <source>
        <dbReference type="ARBA" id="ARBA00010569"/>
    </source>
</evidence>
<keyword evidence="7" id="KW-0333">Golgi apparatus</keyword>
<name>A0ABM0LUQ9_SACKO</name>
<keyword evidence="3" id="KW-0808">Transferase</keyword>
<dbReference type="PANTHER" id="PTHR12129">
    <property type="entry name" value="HEPARAN SULFATE 2-O-SULFOTRANSFERASE"/>
    <property type="match status" value="1"/>
</dbReference>
<feature type="region of interest" description="Disordered" evidence="10">
    <location>
        <begin position="68"/>
        <end position="91"/>
    </location>
</feature>
<dbReference type="InterPro" id="IPR007734">
    <property type="entry name" value="Heparan_SO4_2-O-STrfase"/>
</dbReference>
<dbReference type="Proteomes" id="UP000694865">
    <property type="component" value="Unplaced"/>
</dbReference>
<keyword evidence="6 11" id="KW-1133">Transmembrane helix</keyword>
<gene>
    <name evidence="13" type="primary">LOC100370491</name>
</gene>
<dbReference type="PANTHER" id="PTHR12129:SF15">
    <property type="entry name" value="URONYL 2-SULFOTRANSFERASE"/>
    <property type="match status" value="1"/>
</dbReference>
<sequence>MSKFQQYLRPTIGGVALACALVVLMVFTGSETIQKVTKYEPIHASSKSELNDSPPWLSLAQTEDGVEFDSDSEEKSYESATHTNEPNQQLQLSPQSRVVYNRVGKCGSRTVIAVLNKLSTRNGFTLYSSNVYNRTHVSLKEQIDIVNTVSSLKPPYVYQRHFHYIDFPKFGAIQPVYINIIRDPINRFVSGYYYKRFGDADNQKYMKKSFPSKNMTVDECVLLNKEECSDKKLFYMIPFFCGQHPYCSTPSQLALDRALSNLDKRFLVVGFIEKIDETMQVLEQLLPDIFGGAVEILLHPETSAKTNDTSSKNKIPPSSHVRTILRDRMKYEYMFYEAALSRFTYILRKLGIEKTKKRW</sequence>
<reference evidence="13" key="1">
    <citation type="submission" date="2025-08" db="UniProtKB">
        <authorList>
            <consortium name="RefSeq"/>
        </authorList>
    </citation>
    <scope>IDENTIFICATION</scope>
    <source>
        <tissue evidence="13">Testes</tissue>
    </source>
</reference>
<comment type="similarity">
    <text evidence="2">Belongs to the sulfotransferase 3 family.</text>
</comment>
<keyword evidence="5" id="KW-0735">Signal-anchor</keyword>
<evidence type="ECO:0000256" key="10">
    <source>
        <dbReference type="SAM" id="MobiDB-lite"/>
    </source>
</evidence>
<evidence type="ECO:0000256" key="11">
    <source>
        <dbReference type="SAM" id="Phobius"/>
    </source>
</evidence>
<protein>
    <submittedName>
        <fullName evidence="13">Uronyl 2-sulfotransferase-like</fullName>
    </submittedName>
</protein>